<dbReference type="InterPro" id="IPR036779">
    <property type="entry name" value="LysM_dom_sf"/>
</dbReference>
<dbReference type="SMART" id="SM00257">
    <property type="entry name" value="LysM"/>
    <property type="match status" value="2"/>
</dbReference>
<sequence>MAEISTRYRTTPEQLKAANPDIQDPDQLRIDQTVRVPIGEGYGVEPIEREVKPGETLADLAAQYRQPPVELARANRHNTGGTQEPLVVGQKVWIPGTRSPDVTPTGPAPSPLEAKVQATDAAAQRVAEAQRQYDDMNASTQGRGAAMPWLQDNLNTARKGLDTAVQSEIAQRAGPGATDAAWKTAADTVSARYANDPATAAPVDASIKKVTLDRQTQAIVDTAKAAGDPQKAMQSLSDQYAKAPAEVQDALRIHDGARAVIDDAAKWALEPVQGKPDGSMGPQAPGREAMERLNKLTETLDPALAGRVVLAATPGIEQYVQRYQGEFGGQPFGPDGVSNLVTTLGRVADAPGGATAIDRIAKLGIWDYGGISNAIGQGANPAYALALAKQPGVDATMVLDAVQGGVSAFRQKTEDDVKAYGAHMEELSWLVANHGGSMTTQQLDQAIADYKKDKGQAWADQAEALRRKVADDGEKLLEQMASLSPLPSELASHQGQVDKTLEAALSDPAAQVAIENALQTRPEIVTGERGQRLLEFVNTTPLAVSAKVSDQVRKLSQELATAHVKATVIGAIGPDFDPKNPASVQRATNALESLRSNTQWAKAMGLEGQALNKTIDALKNTVPAAGESADDVAKRLTALDSQLDGLKGFDKSTFKGQMLRGVGLALAGVGFLSSVDKAQMDPTLKNQLKVVIDAAGLGQKGFELYAGLTGASSSSTAGRLGGAFASKLLGGLTAGIDAWSSAESFAKGDIPSGILYGVGAGGGLLAALGTGSLAGPIGLGLVVVSAVGLAIWNGTKEANKHEFDSDGGASMRFLEHAGFDAEASRALVDHSGDGHSTVPLLEQYARTQGLDLSDPADHGRYVQWVNDMPAEKLAALRDSLHRTADEFEGDASRFKATADDDKWVVPDTAQRPWFAASGAAQPESAAQLNAVLAVLGVPPLT</sequence>
<dbReference type="Pfam" id="PF01476">
    <property type="entry name" value="LysM"/>
    <property type="match status" value="2"/>
</dbReference>
<gene>
    <name evidence="2" type="ORF">A4W93_23920</name>
</gene>
<feature type="region of interest" description="Disordered" evidence="1">
    <location>
        <begin position="1"/>
        <end position="23"/>
    </location>
</feature>
<evidence type="ECO:0000313" key="2">
    <source>
        <dbReference type="EMBL" id="ARN22710.1"/>
    </source>
</evidence>
<dbReference type="EMBL" id="CP015118">
    <property type="protein sequence ID" value="ARN22710.1"/>
    <property type="molecule type" value="Genomic_DNA"/>
</dbReference>
<accession>A0A1W6LEP6</accession>
<proteinExistence type="predicted"/>
<dbReference type="CDD" id="cd00118">
    <property type="entry name" value="LysM"/>
    <property type="match status" value="1"/>
</dbReference>
<dbReference type="KEGG" id="rgu:A4W93_23920"/>
<evidence type="ECO:0000256" key="1">
    <source>
        <dbReference type="SAM" id="MobiDB-lite"/>
    </source>
</evidence>
<protein>
    <submittedName>
        <fullName evidence="2">Uncharacterized protein</fullName>
    </submittedName>
</protein>
<name>A0A1W6LEP6_9BURK</name>
<keyword evidence="3" id="KW-1185">Reference proteome</keyword>
<dbReference type="InterPro" id="IPR018392">
    <property type="entry name" value="LysM"/>
</dbReference>
<dbReference type="PROSITE" id="PS51782">
    <property type="entry name" value="LYSM"/>
    <property type="match status" value="1"/>
</dbReference>
<dbReference type="AlphaFoldDB" id="A0A1W6LEP6"/>
<organism evidence="2 3">
    <name type="scientific">Piscinibacter gummiphilus</name>
    <dbReference type="NCBI Taxonomy" id="946333"/>
    <lineage>
        <taxon>Bacteria</taxon>
        <taxon>Pseudomonadati</taxon>
        <taxon>Pseudomonadota</taxon>
        <taxon>Betaproteobacteria</taxon>
        <taxon>Burkholderiales</taxon>
        <taxon>Sphaerotilaceae</taxon>
        <taxon>Piscinibacter</taxon>
    </lineage>
</organism>
<reference evidence="2 3" key="1">
    <citation type="submission" date="2016-04" db="EMBL/GenBank/DDBJ databases">
        <title>Complete genome sequence of natural rubber-degrading, novel Gram-negative bacterium, Rhizobacter gummiphilus strain NS21.</title>
        <authorList>
            <person name="Tabata M."/>
            <person name="Kasai D."/>
            <person name="Fukuda M."/>
        </authorList>
    </citation>
    <scope>NUCLEOTIDE SEQUENCE [LARGE SCALE GENOMIC DNA]</scope>
    <source>
        <strain evidence="2 3">NS21</strain>
    </source>
</reference>
<dbReference type="Gene3D" id="3.10.350.10">
    <property type="entry name" value="LysM domain"/>
    <property type="match status" value="2"/>
</dbReference>
<dbReference type="Proteomes" id="UP000193427">
    <property type="component" value="Chromosome"/>
</dbReference>
<evidence type="ECO:0000313" key="3">
    <source>
        <dbReference type="Proteomes" id="UP000193427"/>
    </source>
</evidence>
<dbReference type="STRING" id="946333.A4W93_23920"/>